<evidence type="ECO:0000256" key="1">
    <source>
        <dbReference type="SAM" id="MobiDB-lite"/>
    </source>
</evidence>
<feature type="compositionally biased region" description="Basic residues" evidence="1">
    <location>
        <begin position="67"/>
        <end position="77"/>
    </location>
</feature>
<feature type="compositionally biased region" description="Basic and acidic residues" evidence="1">
    <location>
        <begin position="78"/>
        <end position="128"/>
    </location>
</feature>
<accession>A0A0E0FBB2</accession>
<feature type="region of interest" description="Disordered" evidence="1">
    <location>
        <begin position="1"/>
        <end position="128"/>
    </location>
</feature>
<reference evidence="2" key="1">
    <citation type="submission" date="2015-04" db="UniProtKB">
        <authorList>
            <consortium name="EnsemblPlants"/>
        </authorList>
    </citation>
    <scope>IDENTIFICATION</scope>
</reference>
<organism evidence="2">
    <name type="scientific">Oryza meridionalis</name>
    <dbReference type="NCBI Taxonomy" id="40149"/>
    <lineage>
        <taxon>Eukaryota</taxon>
        <taxon>Viridiplantae</taxon>
        <taxon>Streptophyta</taxon>
        <taxon>Embryophyta</taxon>
        <taxon>Tracheophyta</taxon>
        <taxon>Spermatophyta</taxon>
        <taxon>Magnoliopsida</taxon>
        <taxon>Liliopsida</taxon>
        <taxon>Poales</taxon>
        <taxon>Poaceae</taxon>
        <taxon>BOP clade</taxon>
        <taxon>Oryzoideae</taxon>
        <taxon>Oryzeae</taxon>
        <taxon>Oryzinae</taxon>
        <taxon>Oryza</taxon>
    </lineage>
</organism>
<reference evidence="2" key="2">
    <citation type="submission" date="2018-05" db="EMBL/GenBank/DDBJ databases">
        <title>OmerRS3 (Oryza meridionalis Reference Sequence Version 3).</title>
        <authorList>
            <person name="Zhang J."/>
            <person name="Kudrna D."/>
            <person name="Lee S."/>
            <person name="Talag J."/>
            <person name="Welchert J."/>
            <person name="Wing R.A."/>
        </authorList>
    </citation>
    <scope>NUCLEOTIDE SEQUENCE [LARGE SCALE GENOMIC DNA]</scope>
    <source>
        <strain evidence="2">cv. OR44</strain>
    </source>
</reference>
<dbReference type="Proteomes" id="UP000008021">
    <property type="component" value="Chromosome 12"/>
</dbReference>
<dbReference type="HOGENOM" id="CLU_1963093_0_0_1"/>
<feature type="compositionally biased region" description="Gly residues" evidence="1">
    <location>
        <begin position="43"/>
        <end position="63"/>
    </location>
</feature>
<protein>
    <submittedName>
        <fullName evidence="2">Uncharacterized protein</fullName>
    </submittedName>
</protein>
<name>A0A0E0FBB2_9ORYZ</name>
<proteinExistence type="predicted"/>
<sequence length="128" mass="13435">MKREETPTALEAERAGPDSARSLESEEADVAEKAAMSMEADGDGGGSEVGESGGSGEGDTGGGDGRRRTRRRGRGRRTATEGAEKAARAREAPTLEREETPGRATEAAREMDGKGGGDGGEWRRDEVR</sequence>
<evidence type="ECO:0000313" key="3">
    <source>
        <dbReference type="Proteomes" id="UP000008021"/>
    </source>
</evidence>
<evidence type="ECO:0000313" key="2">
    <source>
        <dbReference type="EnsemblPlants" id="OMERI12G06180.1"/>
    </source>
</evidence>
<keyword evidence="3" id="KW-1185">Reference proteome</keyword>
<feature type="compositionally biased region" description="Basic and acidic residues" evidence="1">
    <location>
        <begin position="1"/>
        <end position="24"/>
    </location>
</feature>
<dbReference type="Gramene" id="OMERI12G06180.1">
    <property type="protein sequence ID" value="OMERI12G06180.1"/>
    <property type="gene ID" value="OMERI12G06180"/>
</dbReference>
<dbReference type="EnsemblPlants" id="OMERI12G06180.1">
    <property type="protein sequence ID" value="OMERI12G06180.1"/>
    <property type="gene ID" value="OMERI12G06180"/>
</dbReference>
<dbReference type="AlphaFoldDB" id="A0A0E0FBB2"/>